<comment type="subcellular location">
    <subcellularLocation>
        <location evidence="1">Membrane</location>
        <topology evidence="1">Multi-pass membrane protein</topology>
    </subcellularLocation>
</comment>
<reference evidence="6 7" key="1">
    <citation type="submission" date="2019-04" db="EMBL/GenBank/DDBJ databases">
        <title>Friends and foes A comparative genomics study of 23 Aspergillus species from section Flavi.</title>
        <authorList>
            <consortium name="DOE Joint Genome Institute"/>
            <person name="Kjaerbolling I."/>
            <person name="Vesth T."/>
            <person name="Frisvad J.C."/>
            <person name="Nybo J.L."/>
            <person name="Theobald S."/>
            <person name="Kildgaard S."/>
            <person name="Isbrandt T."/>
            <person name="Kuo A."/>
            <person name="Sato A."/>
            <person name="Lyhne E.K."/>
            <person name="Kogle M.E."/>
            <person name="Wiebenga A."/>
            <person name="Kun R.S."/>
            <person name="Lubbers R.J."/>
            <person name="Makela M.R."/>
            <person name="Barry K."/>
            <person name="Chovatia M."/>
            <person name="Clum A."/>
            <person name="Daum C."/>
            <person name="Haridas S."/>
            <person name="He G."/>
            <person name="LaButti K."/>
            <person name="Lipzen A."/>
            <person name="Mondo S."/>
            <person name="Riley R."/>
            <person name="Salamov A."/>
            <person name="Simmons B.A."/>
            <person name="Magnuson J.K."/>
            <person name="Henrissat B."/>
            <person name="Mortensen U.H."/>
            <person name="Larsen T.O."/>
            <person name="Devries R.P."/>
            <person name="Grigoriev I.V."/>
            <person name="Machida M."/>
            <person name="Baker S.E."/>
            <person name="Andersen M.R."/>
        </authorList>
    </citation>
    <scope>NUCLEOTIDE SEQUENCE [LARGE SCALE GENOMIC DNA]</scope>
    <source>
        <strain evidence="6 7">CBS 151.66</strain>
    </source>
</reference>
<evidence type="ECO:0000256" key="3">
    <source>
        <dbReference type="ARBA" id="ARBA00022989"/>
    </source>
</evidence>
<dbReference type="GO" id="GO:0022857">
    <property type="term" value="F:transmembrane transporter activity"/>
    <property type="evidence" value="ECO:0007669"/>
    <property type="project" value="TreeGrafter"/>
</dbReference>
<feature type="transmembrane region" description="Helical" evidence="5">
    <location>
        <begin position="6"/>
        <end position="23"/>
    </location>
</feature>
<dbReference type="PANTHER" id="PTHR23502">
    <property type="entry name" value="MAJOR FACILITATOR SUPERFAMILY"/>
    <property type="match status" value="1"/>
</dbReference>
<keyword evidence="7" id="KW-1185">Reference proteome</keyword>
<evidence type="ECO:0000256" key="4">
    <source>
        <dbReference type="ARBA" id="ARBA00023136"/>
    </source>
</evidence>
<evidence type="ECO:0000256" key="5">
    <source>
        <dbReference type="SAM" id="Phobius"/>
    </source>
</evidence>
<sequence>MLAGVPFRMAFFLILVALMNYMVDAYYEYAASAMAAASCCRSIFRAVLPLAAAPMFHTLGMGWRCSPLGVLSVPMAFIPSCLFATVIRFSPGANFYNRLWEEVWLGADGATQQIY</sequence>
<evidence type="ECO:0000256" key="1">
    <source>
        <dbReference type="ARBA" id="ARBA00004141"/>
    </source>
</evidence>
<dbReference type="PANTHER" id="PTHR23502:SF74">
    <property type="entry name" value="MAJOR FACILITATOR SUPERFAMILY (MFS) PROFILE DOMAIN-CONTAINING PROTEIN"/>
    <property type="match status" value="1"/>
</dbReference>
<evidence type="ECO:0008006" key="8">
    <source>
        <dbReference type="Google" id="ProtNLM"/>
    </source>
</evidence>
<feature type="transmembrane region" description="Helical" evidence="5">
    <location>
        <begin position="43"/>
        <end position="63"/>
    </location>
</feature>
<keyword evidence="4 5" id="KW-0472">Membrane</keyword>
<organism evidence="6 7">
    <name type="scientific">Aspergillus leporis</name>
    <dbReference type="NCBI Taxonomy" id="41062"/>
    <lineage>
        <taxon>Eukaryota</taxon>
        <taxon>Fungi</taxon>
        <taxon>Dikarya</taxon>
        <taxon>Ascomycota</taxon>
        <taxon>Pezizomycotina</taxon>
        <taxon>Eurotiomycetes</taxon>
        <taxon>Eurotiomycetidae</taxon>
        <taxon>Eurotiales</taxon>
        <taxon>Aspergillaceae</taxon>
        <taxon>Aspergillus</taxon>
        <taxon>Aspergillus subgen. Circumdati</taxon>
    </lineage>
</organism>
<dbReference type="AlphaFoldDB" id="A0A5N5X034"/>
<dbReference type="GO" id="GO:0005886">
    <property type="term" value="C:plasma membrane"/>
    <property type="evidence" value="ECO:0007669"/>
    <property type="project" value="TreeGrafter"/>
</dbReference>
<evidence type="ECO:0000256" key="2">
    <source>
        <dbReference type="ARBA" id="ARBA00022692"/>
    </source>
</evidence>
<keyword evidence="2 5" id="KW-0812">Transmembrane</keyword>
<evidence type="ECO:0000313" key="6">
    <source>
        <dbReference type="EMBL" id="KAB8074148.1"/>
    </source>
</evidence>
<name>A0A5N5X034_9EURO</name>
<gene>
    <name evidence="6" type="ORF">BDV29DRAFT_125626</name>
</gene>
<proteinExistence type="predicted"/>
<dbReference type="Proteomes" id="UP000326565">
    <property type="component" value="Unassembled WGS sequence"/>
</dbReference>
<protein>
    <recommendedName>
        <fullName evidence="8">Major facilitator superfamily domain-containing protein</fullName>
    </recommendedName>
</protein>
<dbReference type="EMBL" id="ML732214">
    <property type="protein sequence ID" value="KAB8074148.1"/>
    <property type="molecule type" value="Genomic_DNA"/>
</dbReference>
<keyword evidence="3 5" id="KW-1133">Transmembrane helix</keyword>
<evidence type="ECO:0000313" key="7">
    <source>
        <dbReference type="Proteomes" id="UP000326565"/>
    </source>
</evidence>
<feature type="transmembrane region" description="Helical" evidence="5">
    <location>
        <begin position="69"/>
        <end position="89"/>
    </location>
</feature>
<accession>A0A5N5X034</accession>